<feature type="transmembrane region" description="Helical" evidence="8">
    <location>
        <begin position="142"/>
        <end position="163"/>
    </location>
</feature>
<keyword evidence="4 8" id="KW-0812">Transmembrane</keyword>
<dbReference type="Pfam" id="PF02535">
    <property type="entry name" value="Zip"/>
    <property type="match status" value="1"/>
</dbReference>
<keyword evidence="7 8" id="KW-0472">Membrane</keyword>
<protein>
    <submittedName>
        <fullName evidence="9">ZIP family metal transporter</fullName>
    </submittedName>
</protein>
<evidence type="ECO:0000256" key="6">
    <source>
        <dbReference type="ARBA" id="ARBA00022989"/>
    </source>
</evidence>
<name>A0A833MAI0_9FIRM</name>
<evidence type="ECO:0000313" key="10">
    <source>
        <dbReference type="Proteomes" id="UP000465601"/>
    </source>
</evidence>
<evidence type="ECO:0000256" key="8">
    <source>
        <dbReference type="SAM" id="Phobius"/>
    </source>
</evidence>
<comment type="caution">
    <text evidence="9">The sequence shown here is derived from an EMBL/GenBank/DDBJ whole genome shotgun (WGS) entry which is preliminary data.</text>
</comment>
<gene>
    <name evidence="9" type="ORF">F8153_06005</name>
</gene>
<evidence type="ECO:0000256" key="7">
    <source>
        <dbReference type="ARBA" id="ARBA00023136"/>
    </source>
</evidence>
<dbReference type="GO" id="GO:0005886">
    <property type="term" value="C:plasma membrane"/>
    <property type="evidence" value="ECO:0007669"/>
    <property type="project" value="UniProtKB-SubCell"/>
</dbReference>
<evidence type="ECO:0000256" key="1">
    <source>
        <dbReference type="ARBA" id="ARBA00004651"/>
    </source>
</evidence>
<reference evidence="9 10" key="1">
    <citation type="submission" date="2019-10" db="EMBL/GenBank/DDBJ databases">
        <title>Alkaliphilus serpentinus sp. nov. and Alkaliphilus pronyensis sp. nov., two novel anaerobic alkaliphilic species isolated from the serpentinized-hosted hydrothermal field of the Prony Bay (New Caledonia).</title>
        <authorList>
            <person name="Postec A."/>
        </authorList>
    </citation>
    <scope>NUCLEOTIDE SEQUENCE [LARGE SCALE GENOMIC DNA]</scope>
    <source>
        <strain evidence="9 10">LacT</strain>
    </source>
</reference>
<feature type="transmembrane region" description="Helical" evidence="8">
    <location>
        <begin position="83"/>
        <end position="105"/>
    </location>
</feature>
<proteinExistence type="inferred from homology"/>
<dbReference type="PANTHER" id="PTHR11040">
    <property type="entry name" value="ZINC/IRON TRANSPORTER"/>
    <property type="match status" value="1"/>
</dbReference>
<comment type="subcellular location">
    <subcellularLocation>
        <location evidence="1">Cell membrane</location>
        <topology evidence="1">Multi-pass membrane protein</topology>
    </subcellularLocation>
</comment>
<dbReference type="GO" id="GO:0005385">
    <property type="term" value="F:zinc ion transmembrane transporter activity"/>
    <property type="evidence" value="ECO:0007669"/>
    <property type="project" value="TreeGrafter"/>
</dbReference>
<feature type="transmembrane region" description="Helical" evidence="8">
    <location>
        <begin position="169"/>
        <end position="190"/>
    </location>
</feature>
<keyword evidence="10" id="KW-1185">Reference proteome</keyword>
<dbReference type="AlphaFoldDB" id="A0A833MAI0"/>
<dbReference type="OrthoDB" id="9787346at2"/>
<evidence type="ECO:0000256" key="2">
    <source>
        <dbReference type="ARBA" id="ARBA00006939"/>
    </source>
</evidence>
<evidence type="ECO:0000256" key="4">
    <source>
        <dbReference type="ARBA" id="ARBA00022692"/>
    </source>
</evidence>
<keyword evidence="6 8" id="KW-1133">Transmembrane helix</keyword>
<dbReference type="PANTHER" id="PTHR11040:SF211">
    <property type="entry name" value="ZINC TRANSPORTER ZIP11"/>
    <property type="match status" value="1"/>
</dbReference>
<feature type="transmembrane region" description="Helical" evidence="8">
    <location>
        <begin position="42"/>
        <end position="63"/>
    </location>
</feature>
<feature type="transmembrane region" description="Helical" evidence="8">
    <location>
        <begin position="12"/>
        <end position="30"/>
    </location>
</feature>
<evidence type="ECO:0000256" key="5">
    <source>
        <dbReference type="ARBA" id="ARBA00022833"/>
    </source>
</evidence>
<dbReference type="Proteomes" id="UP000465601">
    <property type="component" value="Unassembled WGS sequence"/>
</dbReference>
<evidence type="ECO:0000256" key="3">
    <source>
        <dbReference type="ARBA" id="ARBA00022475"/>
    </source>
</evidence>
<sequence>MAFFLKNPSKKFLSGIIGLSSGLMIAIVTFELLPEAYMLGGIYWTILGLALGALMVSFLDGLLTRFYLSNVRRGKGFIKTGMLLGLGIALHNFPEGLAIGSGFVAQERLGVGLAIVIALHNVPEGLAMATPMRAGGFSRLKAFMSTILAGVPMGVGALVGSMVGEFAKGLIGLCLALAGGTMLFITLGELIPKGKELDGGKISTYFTTIGFMLGMLISKRF</sequence>
<keyword evidence="5" id="KW-0862">Zinc</keyword>
<dbReference type="InterPro" id="IPR003689">
    <property type="entry name" value="ZIP"/>
</dbReference>
<organism evidence="9 10">
    <name type="scientific">Alkaliphilus serpentinus</name>
    <dbReference type="NCBI Taxonomy" id="1482731"/>
    <lineage>
        <taxon>Bacteria</taxon>
        <taxon>Bacillati</taxon>
        <taxon>Bacillota</taxon>
        <taxon>Clostridia</taxon>
        <taxon>Peptostreptococcales</taxon>
        <taxon>Natronincolaceae</taxon>
        <taxon>Alkaliphilus</taxon>
    </lineage>
</organism>
<keyword evidence="3" id="KW-1003">Cell membrane</keyword>
<comment type="similarity">
    <text evidence="2">Belongs to the ZIP transporter (TC 2.A.5) family.</text>
</comment>
<feature type="transmembrane region" description="Helical" evidence="8">
    <location>
        <begin position="202"/>
        <end position="218"/>
    </location>
</feature>
<evidence type="ECO:0000313" key="9">
    <source>
        <dbReference type="EMBL" id="KAB3530903.1"/>
    </source>
</evidence>
<dbReference type="EMBL" id="WBZB01000015">
    <property type="protein sequence ID" value="KAB3530903.1"/>
    <property type="molecule type" value="Genomic_DNA"/>
</dbReference>
<accession>A0A833MAI0</accession>